<proteinExistence type="predicted"/>
<organism evidence="2">
    <name type="scientific">Mucor ambiguus</name>
    <dbReference type="NCBI Taxonomy" id="91626"/>
    <lineage>
        <taxon>Eukaryota</taxon>
        <taxon>Fungi</taxon>
        <taxon>Fungi incertae sedis</taxon>
        <taxon>Mucoromycota</taxon>
        <taxon>Mucoromycotina</taxon>
        <taxon>Mucoromycetes</taxon>
        <taxon>Mucorales</taxon>
        <taxon>Mucorineae</taxon>
        <taxon>Mucoraceae</taxon>
        <taxon>Mucor</taxon>
    </lineage>
</organism>
<evidence type="ECO:0000313" key="3">
    <source>
        <dbReference type="Proteomes" id="UP000053815"/>
    </source>
</evidence>
<name>A0A0C9LSW6_9FUNG</name>
<dbReference type="EMBL" id="DF836325">
    <property type="protein sequence ID" value="GAN03215.1"/>
    <property type="molecule type" value="Genomic_DNA"/>
</dbReference>
<gene>
    <name evidence="2" type="ORF">MAM1_0036c02666</name>
</gene>
<sequence>MLCLGARCCCDCRLLAVLAMFFLGNLVLASAVYCCLFVVLVLSTAAAAAVHLLSLLSSWCTLLPLSAAANVVTWIFWFVLCCVDVPIAEAQH</sequence>
<protein>
    <submittedName>
        <fullName evidence="2">Uncharacterized protein</fullName>
    </submittedName>
</protein>
<dbReference type="AlphaFoldDB" id="A0A0C9LSW6"/>
<evidence type="ECO:0000256" key="1">
    <source>
        <dbReference type="SAM" id="Phobius"/>
    </source>
</evidence>
<reference evidence="2" key="1">
    <citation type="submission" date="2014-09" db="EMBL/GenBank/DDBJ databases">
        <title>Draft genome sequence of an oleaginous Mucoromycotina fungus Mucor ambiguus NBRC6742.</title>
        <authorList>
            <person name="Takeda I."/>
            <person name="Yamane N."/>
            <person name="Morita T."/>
            <person name="Tamano K."/>
            <person name="Machida M."/>
            <person name="Baker S."/>
            <person name="Koike H."/>
        </authorList>
    </citation>
    <scope>NUCLEOTIDE SEQUENCE</scope>
    <source>
        <strain evidence="2">NBRC 6742</strain>
    </source>
</reference>
<feature type="transmembrane region" description="Helical" evidence="1">
    <location>
        <begin position="62"/>
        <end position="83"/>
    </location>
</feature>
<dbReference type="Proteomes" id="UP000053815">
    <property type="component" value="Unassembled WGS sequence"/>
</dbReference>
<accession>A0A0C9LSW6</accession>
<keyword evidence="1" id="KW-0472">Membrane</keyword>
<keyword evidence="3" id="KW-1185">Reference proteome</keyword>
<evidence type="ECO:0000313" key="2">
    <source>
        <dbReference type="EMBL" id="GAN03215.1"/>
    </source>
</evidence>
<feature type="transmembrane region" description="Helical" evidence="1">
    <location>
        <begin position="12"/>
        <end position="42"/>
    </location>
</feature>
<keyword evidence="1" id="KW-1133">Transmembrane helix</keyword>
<keyword evidence="1" id="KW-0812">Transmembrane</keyword>